<reference evidence="10" key="1">
    <citation type="submission" date="2017-09" db="EMBL/GenBank/DDBJ databases">
        <title>Depth-based differentiation of microbial function through sediment-hosted aquifers and enrichment of novel symbionts in the deep terrestrial subsurface.</title>
        <authorList>
            <person name="Probst A.J."/>
            <person name="Ladd B."/>
            <person name="Jarett J.K."/>
            <person name="Geller-Mcgrath D.E."/>
            <person name="Sieber C.M.K."/>
            <person name="Emerson J.B."/>
            <person name="Anantharaman K."/>
            <person name="Thomas B.C."/>
            <person name="Malmstrom R."/>
            <person name="Stieglmeier M."/>
            <person name="Klingl A."/>
            <person name="Woyke T."/>
            <person name="Ryan C.M."/>
            <person name="Banfield J.F."/>
        </authorList>
    </citation>
    <scope>NUCLEOTIDE SEQUENCE [LARGE SCALE GENOMIC DNA]</scope>
</reference>
<organism evidence="9 10">
    <name type="scientific">Candidatus Desantisbacteria bacterium CG07_land_8_20_14_0_80_39_15</name>
    <dbReference type="NCBI Taxonomy" id="1974549"/>
    <lineage>
        <taxon>Bacteria</taxon>
        <taxon>Candidatus Desantisiibacteriota</taxon>
    </lineage>
</organism>
<evidence type="ECO:0000256" key="6">
    <source>
        <dbReference type="HAMAP-Rule" id="MF_00376"/>
    </source>
</evidence>
<dbReference type="Gene3D" id="3.90.1150.10">
    <property type="entry name" value="Aspartate Aminotransferase, domain 1"/>
    <property type="match status" value="1"/>
</dbReference>
<comment type="caution">
    <text evidence="9">The sequence shown here is derived from an EMBL/GenBank/DDBJ whole genome shotgun (WGS) entry which is preliminary data.</text>
</comment>
<dbReference type="SUPFAM" id="SSF52540">
    <property type="entry name" value="P-loop containing nucleoside triphosphate hydrolases"/>
    <property type="match status" value="1"/>
</dbReference>
<comment type="subcellular location">
    <subcellularLocation>
        <location evidence="6">Cytoplasm</location>
    </subcellularLocation>
</comment>
<comment type="similarity">
    <text evidence="7">Belongs to the class-I pyridoxal-phosphate-dependent aminotransferase family.</text>
</comment>
<dbReference type="InterPro" id="IPR015422">
    <property type="entry name" value="PyrdxlP-dep_Trfase_small"/>
</dbReference>
<comment type="similarity">
    <text evidence="6">Belongs to the CoaE family.</text>
</comment>
<dbReference type="InterPro" id="IPR001977">
    <property type="entry name" value="Depp_CoAkinase"/>
</dbReference>
<proteinExistence type="inferred from homology"/>
<dbReference type="Pfam" id="PF00155">
    <property type="entry name" value="Aminotran_1_2"/>
    <property type="match status" value="1"/>
</dbReference>
<comment type="catalytic activity">
    <reaction evidence="6">
        <text>3'-dephospho-CoA + ATP = ADP + CoA + H(+)</text>
        <dbReference type="Rhea" id="RHEA:18245"/>
        <dbReference type="ChEBI" id="CHEBI:15378"/>
        <dbReference type="ChEBI" id="CHEBI:30616"/>
        <dbReference type="ChEBI" id="CHEBI:57287"/>
        <dbReference type="ChEBI" id="CHEBI:57328"/>
        <dbReference type="ChEBI" id="CHEBI:456216"/>
        <dbReference type="EC" id="2.7.1.24"/>
    </reaction>
</comment>
<dbReference type="NCBIfam" id="TIGR03540">
    <property type="entry name" value="DapC_direct"/>
    <property type="match status" value="1"/>
</dbReference>
<dbReference type="PANTHER" id="PTHR42832">
    <property type="entry name" value="AMINO ACID AMINOTRANSFERASE"/>
    <property type="match status" value="1"/>
</dbReference>
<keyword evidence="2 7" id="KW-0032">Aminotransferase</keyword>
<comment type="pathway">
    <text evidence="6">Cofactor biosynthesis; coenzyme A biosynthesis; CoA from (R)-pantothenate: step 5/5.</text>
</comment>
<dbReference type="GO" id="GO:0010285">
    <property type="term" value="F:L,L-diaminopimelate aminotransferase activity"/>
    <property type="evidence" value="ECO:0007669"/>
    <property type="project" value="InterPro"/>
</dbReference>
<dbReference type="HAMAP" id="MF_00376">
    <property type="entry name" value="Dephospho_CoA_kinase"/>
    <property type="match status" value="1"/>
</dbReference>
<dbReference type="UniPathway" id="UPA00241">
    <property type="reaction ID" value="UER00356"/>
</dbReference>
<keyword evidence="5 6" id="KW-0067">ATP-binding</keyword>
<keyword evidence="6" id="KW-0963">Cytoplasm</keyword>
<keyword evidence="4 6" id="KW-0547">Nucleotide-binding</keyword>
<dbReference type="NCBIfam" id="TIGR00152">
    <property type="entry name" value="dephospho-CoA kinase"/>
    <property type="match status" value="1"/>
</dbReference>
<evidence type="ECO:0000313" key="10">
    <source>
        <dbReference type="Proteomes" id="UP000229227"/>
    </source>
</evidence>
<keyword evidence="3 6" id="KW-0808">Transferase</keyword>
<dbReference type="CDD" id="cd00609">
    <property type="entry name" value="AAT_like"/>
    <property type="match status" value="1"/>
</dbReference>
<gene>
    <name evidence="6" type="primary">coaE</name>
    <name evidence="9" type="ORF">COS91_03380</name>
</gene>
<dbReference type="GO" id="GO:0005737">
    <property type="term" value="C:cytoplasm"/>
    <property type="evidence" value="ECO:0007669"/>
    <property type="project" value="UniProtKB-SubCell"/>
</dbReference>
<evidence type="ECO:0000256" key="3">
    <source>
        <dbReference type="ARBA" id="ARBA00022679"/>
    </source>
</evidence>
<evidence type="ECO:0000313" key="9">
    <source>
        <dbReference type="EMBL" id="PIU51643.1"/>
    </source>
</evidence>
<dbReference type="InterPro" id="IPR004839">
    <property type="entry name" value="Aminotransferase_I/II_large"/>
</dbReference>
<dbReference type="SUPFAM" id="SSF53383">
    <property type="entry name" value="PLP-dependent transferases"/>
    <property type="match status" value="1"/>
</dbReference>
<dbReference type="GO" id="GO:0015937">
    <property type="term" value="P:coenzyme A biosynthetic process"/>
    <property type="evidence" value="ECO:0007669"/>
    <property type="project" value="UniProtKB-UniRule"/>
</dbReference>
<name>A0A2M6ZGW2_9BACT</name>
<dbReference type="PROSITE" id="PS51219">
    <property type="entry name" value="DPCK"/>
    <property type="match status" value="1"/>
</dbReference>
<sequence>MTQAFVIISERIMIVIGLTGGVGAGKDEAARVFKKMGAVIINADEVGHRLLEKSTPVYQKIVKLFGLGILNPDGEIDRRKLGKIVFGNRRKLKLLDRIIHPLMEKEFRRKLIEYRNKGVKTVVLNAAVLFEAGWDKLVKRTILITAPEELRIKRLQERGIDRKKAIAIIFSQWSDARRKKKTDFIIENDGSIARLKKRITDLWQVLLQSVVRRFSMFTQAKRLQVLPPYLFAKLDKMKSEAIKKGVDVISFGIGDPDIPTPRHIIKALQKASENSENHRYPSYEGMLSFRQAVAKWHRKRFGVRLNPEDEVLSLIGAKEGIGHIPLAFINPGDVVFVPEPAYPVYRIGTIFAGGMPYMMPLLEENSFLPDFSKIPSKILRRAKMMFINYPNNPTAAIAPKSFLKDTVRFAKKNNIIVCYDNTYSEMTFDGYKAPSILQVPGAKDVCVEYNSLSKTYNMTGWRIAWACGNREIIAGLGKIKTNLDSGVFQAIQEAAVTALSSSQECVKKNLKILQERRDILVSGLKKLGWKVNLPKATFYVWTCPPRVAFALPECLLSVRKQRGARKLSSVQMCEKLLSDCGILATPGVGFGPSGESYLRFALTVDKKRIREAIDRMRRKL</sequence>
<dbReference type="GO" id="GO:0005524">
    <property type="term" value="F:ATP binding"/>
    <property type="evidence" value="ECO:0007669"/>
    <property type="project" value="UniProtKB-UniRule"/>
</dbReference>
<evidence type="ECO:0000256" key="7">
    <source>
        <dbReference type="RuleBase" id="RU000481"/>
    </source>
</evidence>
<keyword evidence="6" id="KW-0173">Coenzyme A biosynthesis</keyword>
<dbReference type="Proteomes" id="UP000229227">
    <property type="component" value="Unassembled WGS sequence"/>
</dbReference>
<feature type="domain" description="Aminotransferase class I/classII large" evidence="8">
    <location>
        <begin position="247"/>
        <end position="615"/>
    </location>
</feature>
<dbReference type="PROSITE" id="PS00105">
    <property type="entry name" value="AA_TRANSFER_CLASS_1"/>
    <property type="match status" value="1"/>
</dbReference>
<evidence type="ECO:0000256" key="4">
    <source>
        <dbReference type="ARBA" id="ARBA00022741"/>
    </source>
</evidence>
<dbReference type="GO" id="GO:0004140">
    <property type="term" value="F:dephospho-CoA kinase activity"/>
    <property type="evidence" value="ECO:0007669"/>
    <property type="project" value="UniProtKB-UniRule"/>
</dbReference>
<evidence type="ECO:0000256" key="2">
    <source>
        <dbReference type="ARBA" id="ARBA00022576"/>
    </source>
</evidence>
<dbReference type="InterPro" id="IPR050881">
    <property type="entry name" value="LL-DAP_aminotransferase"/>
</dbReference>
<dbReference type="CDD" id="cd02022">
    <property type="entry name" value="DPCK"/>
    <property type="match status" value="1"/>
</dbReference>
<dbReference type="GO" id="GO:0030170">
    <property type="term" value="F:pyridoxal phosphate binding"/>
    <property type="evidence" value="ECO:0007669"/>
    <property type="project" value="InterPro"/>
</dbReference>
<dbReference type="InterPro" id="IPR015421">
    <property type="entry name" value="PyrdxlP-dep_Trfase_major"/>
</dbReference>
<dbReference type="Pfam" id="PF01121">
    <property type="entry name" value="CoaE"/>
    <property type="match status" value="1"/>
</dbReference>
<dbReference type="InterPro" id="IPR019881">
    <property type="entry name" value="DAP-NH2Trfase_DapL_Desulfo"/>
</dbReference>
<dbReference type="NCBIfam" id="NF006756">
    <property type="entry name" value="PRK09276.1"/>
    <property type="match status" value="1"/>
</dbReference>
<dbReference type="EMBL" id="PEWN01000052">
    <property type="protein sequence ID" value="PIU51643.1"/>
    <property type="molecule type" value="Genomic_DNA"/>
</dbReference>
<protein>
    <recommendedName>
        <fullName evidence="6">Dephospho-CoA kinase</fullName>
        <ecNumber evidence="6">2.7.1.24</ecNumber>
    </recommendedName>
    <alternativeName>
        <fullName evidence="6">Dephosphocoenzyme A kinase</fullName>
    </alternativeName>
</protein>
<feature type="binding site" evidence="6">
    <location>
        <begin position="23"/>
        <end position="28"/>
    </location>
    <ligand>
        <name>ATP</name>
        <dbReference type="ChEBI" id="CHEBI:30616"/>
    </ligand>
</feature>
<keyword evidence="6" id="KW-0418">Kinase</keyword>
<dbReference type="GO" id="GO:0009089">
    <property type="term" value="P:lysine biosynthetic process via diaminopimelate"/>
    <property type="evidence" value="ECO:0007669"/>
    <property type="project" value="InterPro"/>
</dbReference>
<comment type="function">
    <text evidence="6">Catalyzes the phosphorylation of the 3'-hydroxyl group of dephosphocoenzyme A to form coenzyme A.</text>
</comment>
<dbReference type="InterPro" id="IPR004838">
    <property type="entry name" value="NHTrfase_class1_PyrdxlP-BS"/>
</dbReference>
<comment type="cofactor">
    <cofactor evidence="1 7">
        <name>pyridoxal 5'-phosphate</name>
        <dbReference type="ChEBI" id="CHEBI:597326"/>
    </cofactor>
</comment>
<dbReference type="Gene3D" id="3.40.640.10">
    <property type="entry name" value="Type I PLP-dependent aspartate aminotransferase-like (Major domain)"/>
    <property type="match status" value="1"/>
</dbReference>
<evidence type="ECO:0000256" key="1">
    <source>
        <dbReference type="ARBA" id="ARBA00001933"/>
    </source>
</evidence>
<dbReference type="Gene3D" id="3.40.50.300">
    <property type="entry name" value="P-loop containing nucleotide triphosphate hydrolases"/>
    <property type="match status" value="1"/>
</dbReference>
<evidence type="ECO:0000256" key="5">
    <source>
        <dbReference type="ARBA" id="ARBA00022840"/>
    </source>
</evidence>
<dbReference type="InterPro" id="IPR027417">
    <property type="entry name" value="P-loop_NTPase"/>
</dbReference>
<accession>A0A2M6ZGW2</accession>
<dbReference type="PANTHER" id="PTHR42832:SF3">
    <property type="entry name" value="L-GLUTAMINE--4-(METHYLSULFANYL)-2-OXOBUTANOATE AMINOTRANSFERASE"/>
    <property type="match status" value="1"/>
</dbReference>
<dbReference type="InterPro" id="IPR015424">
    <property type="entry name" value="PyrdxlP-dep_Trfase"/>
</dbReference>
<dbReference type="AlphaFoldDB" id="A0A2M6ZGW2"/>
<dbReference type="EC" id="2.7.1.24" evidence="6"/>
<evidence type="ECO:0000259" key="8">
    <source>
        <dbReference type="Pfam" id="PF00155"/>
    </source>
</evidence>